<evidence type="ECO:0000313" key="2">
    <source>
        <dbReference type="Proteomes" id="UP000636110"/>
    </source>
</evidence>
<gene>
    <name evidence="1" type="ORF">GM920_07170</name>
</gene>
<protein>
    <submittedName>
        <fullName evidence="1">Uncharacterized protein</fullName>
    </submittedName>
</protein>
<proteinExistence type="predicted"/>
<sequence>MKYSLLICSFILLLFSCKKSEKEPLETVAPAKIVNFKSITGVENLLADTEPTAVMVTRSIVLRDPLKIELSGTKEVKLINFTLKTIKDVHVFAKLTADAESVELFKIDSITPLVTFKLPLSIVDKELQMTDFSKAVFSVVVDDPFYKRLNAMKIPWKLSFRKSQEDVGNWYRMNPLHARESLVMFTNLAYLFSQPATQEAFMAYEGLTENDGTTLLTKEKKEAVYQDILTRANIETGLVRNVSGLGGGNLVAGAEYVLMRHYNKNAEEVIVHELGHALGFGHSSNMTYASSSKAFHLAMRPLVNKLLADREYPYWDYRMLNTYNKYIDMTGDYLREGKNPDGSRHNATKYDY</sequence>
<accession>A0ABR6ETV1</accession>
<evidence type="ECO:0000313" key="1">
    <source>
        <dbReference type="EMBL" id="MBB2148688.1"/>
    </source>
</evidence>
<reference evidence="1 2" key="1">
    <citation type="submission" date="2019-11" db="EMBL/GenBank/DDBJ databases">
        <title>Description of Pedobacter sp. LMG 31462T.</title>
        <authorList>
            <person name="Carlier A."/>
            <person name="Qi S."/>
            <person name="Vandamme P."/>
        </authorList>
    </citation>
    <scope>NUCLEOTIDE SEQUENCE [LARGE SCALE GENOMIC DNA]</scope>
    <source>
        <strain evidence="1 2">LMG 31462</strain>
    </source>
</reference>
<dbReference type="RefSeq" id="WP_182954908.1">
    <property type="nucleotide sequence ID" value="NZ_WNXC01000001.1"/>
</dbReference>
<organism evidence="1 2">
    <name type="scientific">Pedobacter gandavensis</name>
    <dbReference type="NCBI Taxonomy" id="2679963"/>
    <lineage>
        <taxon>Bacteria</taxon>
        <taxon>Pseudomonadati</taxon>
        <taxon>Bacteroidota</taxon>
        <taxon>Sphingobacteriia</taxon>
        <taxon>Sphingobacteriales</taxon>
        <taxon>Sphingobacteriaceae</taxon>
        <taxon>Pedobacter</taxon>
    </lineage>
</organism>
<name>A0ABR6ETV1_9SPHI</name>
<dbReference type="Proteomes" id="UP000636110">
    <property type="component" value="Unassembled WGS sequence"/>
</dbReference>
<keyword evidence="2" id="KW-1185">Reference proteome</keyword>
<dbReference type="SUPFAM" id="SSF55486">
    <property type="entry name" value="Metalloproteases ('zincins'), catalytic domain"/>
    <property type="match status" value="1"/>
</dbReference>
<dbReference type="InterPro" id="IPR024079">
    <property type="entry name" value="MetalloPept_cat_dom_sf"/>
</dbReference>
<comment type="caution">
    <text evidence="1">The sequence shown here is derived from an EMBL/GenBank/DDBJ whole genome shotgun (WGS) entry which is preliminary data.</text>
</comment>
<dbReference type="PROSITE" id="PS51257">
    <property type="entry name" value="PROKAR_LIPOPROTEIN"/>
    <property type="match status" value="1"/>
</dbReference>
<dbReference type="Gene3D" id="3.40.390.10">
    <property type="entry name" value="Collagenase (Catalytic Domain)"/>
    <property type="match status" value="1"/>
</dbReference>
<dbReference type="EMBL" id="WNXC01000001">
    <property type="protein sequence ID" value="MBB2148688.1"/>
    <property type="molecule type" value="Genomic_DNA"/>
</dbReference>